<accession>A0AC60QLQ5</accession>
<sequence length="208" mass="21993">DPKGFGASTNDTESSEHVEHCMVSAERAAPTSVPFLAAQEPFGLGDRKLIDRNIIDIITHSKMAQGKLKKKSAGPKKAKKNAGARSSLKGVSKARSVPKKAKAVTAKQQVKVALEKNIRKNIEADLRARATDEGKPMATSAGTSGGASAAKKRGKKGAKSKKRGVVRPDPFAWSCPGGCTAFSQFSWDFVRRTTPARCCISCAVEGGP</sequence>
<gene>
    <name evidence="1" type="ORF">HPB47_018936</name>
</gene>
<protein>
    <submittedName>
        <fullName evidence="1">Uncharacterized protein</fullName>
    </submittedName>
</protein>
<keyword evidence="2" id="KW-1185">Reference proteome</keyword>
<dbReference type="EMBL" id="JABSTQ010008272">
    <property type="protein sequence ID" value="KAG0434693.1"/>
    <property type="molecule type" value="Genomic_DNA"/>
</dbReference>
<name>A0AC60QLQ5_IXOPE</name>
<reference evidence="1 2" key="1">
    <citation type="journal article" date="2020" name="Cell">
        <title>Large-Scale Comparative Analyses of Tick Genomes Elucidate Their Genetic Diversity and Vector Capacities.</title>
        <authorList>
            <consortium name="Tick Genome and Microbiome Consortium (TIGMIC)"/>
            <person name="Jia N."/>
            <person name="Wang J."/>
            <person name="Shi W."/>
            <person name="Du L."/>
            <person name="Sun Y."/>
            <person name="Zhan W."/>
            <person name="Jiang J.F."/>
            <person name="Wang Q."/>
            <person name="Zhang B."/>
            <person name="Ji P."/>
            <person name="Bell-Sakyi L."/>
            <person name="Cui X.M."/>
            <person name="Yuan T.T."/>
            <person name="Jiang B.G."/>
            <person name="Yang W.F."/>
            <person name="Lam T.T."/>
            <person name="Chang Q.C."/>
            <person name="Ding S.J."/>
            <person name="Wang X.J."/>
            <person name="Zhu J.G."/>
            <person name="Ruan X.D."/>
            <person name="Zhao L."/>
            <person name="Wei J.T."/>
            <person name="Ye R.Z."/>
            <person name="Que T.C."/>
            <person name="Du C.H."/>
            <person name="Zhou Y.H."/>
            <person name="Cheng J.X."/>
            <person name="Dai P.F."/>
            <person name="Guo W.B."/>
            <person name="Han X.H."/>
            <person name="Huang E.J."/>
            <person name="Li L.F."/>
            <person name="Wei W."/>
            <person name="Gao Y.C."/>
            <person name="Liu J.Z."/>
            <person name="Shao H.Z."/>
            <person name="Wang X."/>
            <person name="Wang C.C."/>
            <person name="Yang T.C."/>
            <person name="Huo Q.B."/>
            <person name="Li W."/>
            <person name="Chen H.Y."/>
            <person name="Chen S.E."/>
            <person name="Zhou L.G."/>
            <person name="Ni X.B."/>
            <person name="Tian J.H."/>
            <person name="Sheng Y."/>
            <person name="Liu T."/>
            <person name="Pan Y.S."/>
            <person name="Xia L.Y."/>
            <person name="Li J."/>
            <person name="Zhao F."/>
            <person name="Cao W.C."/>
        </authorList>
    </citation>
    <scope>NUCLEOTIDE SEQUENCE [LARGE SCALE GENOMIC DNA]</scope>
    <source>
        <strain evidence="1">Iper-2018</strain>
    </source>
</reference>
<organism evidence="1 2">
    <name type="scientific">Ixodes persulcatus</name>
    <name type="common">Taiga tick</name>
    <dbReference type="NCBI Taxonomy" id="34615"/>
    <lineage>
        <taxon>Eukaryota</taxon>
        <taxon>Metazoa</taxon>
        <taxon>Ecdysozoa</taxon>
        <taxon>Arthropoda</taxon>
        <taxon>Chelicerata</taxon>
        <taxon>Arachnida</taxon>
        <taxon>Acari</taxon>
        <taxon>Parasitiformes</taxon>
        <taxon>Ixodida</taxon>
        <taxon>Ixodoidea</taxon>
        <taxon>Ixodidae</taxon>
        <taxon>Ixodinae</taxon>
        <taxon>Ixodes</taxon>
    </lineage>
</organism>
<proteinExistence type="predicted"/>
<comment type="caution">
    <text evidence="1">The sequence shown here is derived from an EMBL/GenBank/DDBJ whole genome shotgun (WGS) entry which is preliminary data.</text>
</comment>
<evidence type="ECO:0000313" key="2">
    <source>
        <dbReference type="Proteomes" id="UP000805193"/>
    </source>
</evidence>
<dbReference type="Proteomes" id="UP000805193">
    <property type="component" value="Unassembled WGS sequence"/>
</dbReference>
<evidence type="ECO:0000313" key="1">
    <source>
        <dbReference type="EMBL" id="KAG0434693.1"/>
    </source>
</evidence>
<feature type="non-terminal residue" evidence="1">
    <location>
        <position position="1"/>
    </location>
</feature>